<dbReference type="InterPro" id="IPR036188">
    <property type="entry name" value="FAD/NAD-bd_sf"/>
</dbReference>
<keyword evidence="3" id="KW-1185">Reference proteome</keyword>
<proteinExistence type="predicted"/>
<evidence type="ECO:0000313" key="2">
    <source>
        <dbReference type="EMBL" id="KAJ4458951.1"/>
    </source>
</evidence>
<dbReference type="SUPFAM" id="SSF51905">
    <property type="entry name" value="FAD/NAD(P)-binding domain"/>
    <property type="match status" value="1"/>
</dbReference>
<accession>A0ABQ8UIA1</accession>
<organism evidence="2 3">
    <name type="scientific">Paratrimastix pyriformis</name>
    <dbReference type="NCBI Taxonomy" id="342808"/>
    <lineage>
        <taxon>Eukaryota</taxon>
        <taxon>Metamonada</taxon>
        <taxon>Preaxostyla</taxon>
        <taxon>Paratrimastigidae</taxon>
        <taxon>Paratrimastix</taxon>
    </lineage>
</organism>
<sequence>MPKQIVIVGCGVSGLSAGIHARLAGYDTVIVDQQTVPGGLVQCWKRGRFMFDGCVHWITGCHGWPSTFAKLYSDLGVNQIKFFTFDEFSRFEPTIPADAPYTPEERSRLEKPIIFASNIPQCLRNLNEAASRPYPGQTPASVAADKALNTWIMGIALRLSKGSLGDPAAPLWKAAAQMICHFGLRNIYTFVRYSSLSMDDLAARYKSPLLQVAFRRQTRASPQNTKKPANQRSPAQAPETGNIWWNIWARQCPAVYFWMILAWMHRHAVGYPVGGSQTFSNRLYERYTSLGGRTMLGKRVTQLLVRDDKFQGIRLLDGTDVCGDYLVWAGDGHTLLFDMLNQRYMDTHLRRLWNETQAVEGCVIVMLGLGQSRINTIESAGMRSNASGSVVELAQPLTIAGTRHHTTLFHVRGPESGLILTGDTASSCIVTLLFGSSYDCWAALASARTEAYPGMPATATTAATTAAAQAETVAPGRPEVAQYPSYAAALAGTPAAASSTIAQGPAVVLPGMGGPAGPHDPHAYARSPAYIAEKQRLAQWGRDFLRARYGDDMGQVEVCEVVTPLSYHRYTSNYRASQNGWIQMPGLGMLQAQKNAYPVPGLAGAFMAGQWVCSVGGVPTTVMSGRDAISMLQLVDHAAAPAPPCPTPSPAPADDAAKTKSA</sequence>
<evidence type="ECO:0000313" key="3">
    <source>
        <dbReference type="Proteomes" id="UP001141327"/>
    </source>
</evidence>
<evidence type="ECO:0000256" key="1">
    <source>
        <dbReference type="SAM" id="MobiDB-lite"/>
    </source>
</evidence>
<protein>
    <submittedName>
        <fullName evidence="2">Phytoene dehydrogenase</fullName>
    </submittedName>
</protein>
<reference evidence="2" key="1">
    <citation type="journal article" date="2022" name="bioRxiv">
        <title>Genomics of Preaxostyla Flagellates Illuminates Evolutionary Transitions and the Path Towards Mitochondrial Loss.</title>
        <authorList>
            <person name="Novak L.V.F."/>
            <person name="Treitli S.C."/>
            <person name="Pyrih J."/>
            <person name="Halakuc P."/>
            <person name="Pipaliya S.V."/>
            <person name="Vacek V."/>
            <person name="Brzon O."/>
            <person name="Soukal P."/>
            <person name="Eme L."/>
            <person name="Dacks J.B."/>
            <person name="Karnkowska A."/>
            <person name="Elias M."/>
            <person name="Hampl V."/>
        </authorList>
    </citation>
    <scope>NUCLEOTIDE SEQUENCE</scope>
    <source>
        <strain evidence="2">RCP-MX</strain>
    </source>
</reference>
<dbReference type="PANTHER" id="PTHR43734:SF1">
    <property type="entry name" value="PHYTOENE DESATURASE"/>
    <property type="match status" value="1"/>
</dbReference>
<dbReference type="PANTHER" id="PTHR43734">
    <property type="entry name" value="PHYTOENE DESATURASE"/>
    <property type="match status" value="1"/>
</dbReference>
<dbReference type="Pfam" id="PF13450">
    <property type="entry name" value="NAD_binding_8"/>
    <property type="match status" value="1"/>
</dbReference>
<name>A0ABQ8UIA1_9EUKA</name>
<feature type="compositionally biased region" description="Pro residues" evidence="1">
    <location>
        <begin position="641"/>
        <end position="651"/>
    </location>
</feature>
<feature type="region of interest" description="Disordered" evidence="1">
    <location>
        <begin position="216"/>
        <end position="237"/>
    </location>
</feature>
<feature type="region of interest" description="Disordered" evidence="1">
    <location>
        <begin position="640"/>
        <end position="662"/>
    </location>
</feature>
<dbReference type="EMBL" id="JAPMOS010000024">
    <property type="protein sequence ID" value="KAJ4458951.1"/>
    <property type="molecule type" value="Genomic_DNA"/>
</dbReference>
<dbReference type="Proteomes" id="UP001141327">
    <property type="component" value="Unassembled WGS sequence"/>
</dbReference>
<comment type="caution">
    <text evidence="2">The sequence shown here is derived from an EMBL/GenBank/DDBJ whole genome shotgun (WGS) entry which is preliminary data.</text>
</comment>
<feature type="compositionally biased region" description="Polar residues" evidence="1">
    <location>
        <begin position="219"/>
        <end position="234"/>
    </location>
</feature>
<gene>
    <name evidence="2" type="ORF">PAPYR_5236</name>
</gene>
<dbReference type="Gene3D" id="3.50.50.60">
    <property type="entry name" value="FAD/NAD(P)-binding domain"/>
    <property type="match status" value="2"/>
</dbReference>